<keyword evidence="10" id="KW-0067">ATP-binding</keyword>
<dbReference type="CDD" id="cd05402">
    <property type="entry name" value="NT_PAP_TUTase"/>
    <property type="match status" value="1"/>
</dbReference>
<dbReference type="GO" id="GO:1990817">
    <property type="term" value="F:poly(A) RNA polymerase activity"/>
    <property type="evidence" value="ECO:0007669"/>
    <property type="project" value="UniProtKB-EC"/>
</dbReference>
<dbReference type="PANTHER" id="PTHR10682">
    <property type="entry name" value="POLY A POLYMERASE"/>
    <property type="match status" value="1"/>
</dbReference>
<evidence type="ECO:0000259" key="17">
    <source>
        <dbReference type="Pfam" id="PF04928"/>
    </source>
</evidence>
<evidence type="ECO:0000256" key="9">
    <source>
        <dbReference type="ARBA" id="ARBA00022741"/>
    </source>
</evidence>
<evidence type="ECO:0000256" key="6">
    <source>
        <dbReference type="ARBA" id="ARBA00022664"/>
    </source>
</evidence>
<dbReference type="SUPFAM" id="SSF81631">
    <property type="entry name" value="PAP/OAS1 substrate-binding domain"/>
    <property type="match status" value="1"/>
</dbReference>
<dbReference type="Gene3D" id="1.10.1410.10">
    <property type="match status" value="1"/>
</dbReference>
<dbReference type="GO" id="GO:0005524">
    <property type="term" value="F:ATP binding"/>
    <property type="evidence" value="ECO:0007669"/>
    <property type="project" value="UniProtKB-KW"/>
</dbReference>
<dbReference type="PANTHER" id="PTHR10682:SF10">
    <property type="entry name" value="POLYNUCLEOTIDE ADENYLYLTRANSFERASE"/>
    <property type="match status" value="1"/>
</dbReference>
<dbReference type="Pfam" id="PF04926">
    <property type="entry name" value="PAP_RNA-bind"/>
    <property type="match status" value="1"/>
</dbReference>
<dbReference type="Gene3D" id="3.30.70.590">
    <property type="entry name" value="Poly(A) polymerase predicted RNA binding domain"/>
    <property type="match status" value="1"/>
</dbReference>
<reference evidence="20" key="2">
    <citation type="submission" date="2023-11" db="UniProtKB">
        <authorList>
            <consortium name="WormBaseParasite"/>
        </authorList>
    </citation>
    <scope>IDENTIFICATION</scope>
</reference>
<dbReference type="InterPro" id="IPR048840">
    <property type="entry name" value="PolA_pol_NTPase"/>
</dbReference>
<evidence type="ECO:0000313" key="20">
    <source>
        <dbReference type="WBParaSite" id="TREG1_74190.1"/>
    </source>
</evidence>
<feature type="compositionally biased region" description="Low complexity" evidence="14">
    <location>
        <begin position="559"/>
        <end position="576"/>
    </location>
</feature>
<comment type="catalytic activity">
    <reaction evidence="13">
        <text>RNA(n) + ATP = RNA(n)-3'-adenine ribonucleotide + diphosphate</text>
        <dbReference type="Rhea" id="RHEA:11332"/>
        <dbReference type="Rhea" id="RHEA-COMP:14527"/>
        <dbReference type="Rhea" id="RHEA-COMP:17347"/>
        <dbReference type="ChEBI" id="CHEBI:30616"/>
        <dbReference type="ChEBI" id="CHEBI:33019"/>
        <dbReference type="ChEBI" id="CHEBI:140395"/>
        <dbReference type="ChEBI" id="CHEBI:173115"/>
        <dbReference type="EC" id="2.7.7.19"/>
    </reaction>
</comment>
<evidence type="ECO:0000256" key="2">
    <source>
        <dbReference type="ARBA" id="ARBA00001946"/>
    </source>
</evidence>
<feature type="compositionally biased region" description="Polar residues" evidence="14">
    <location>
        <begin position="703"/>
        <end position="713"/>
    </location>
</feature>
<feature type="compositionally biased region" description="Low complexity" evidence="14">
    <location>
        <begin position="462"/>
        <end position="481"/>
    </location>
</feature>
<dbReference type="InterPro" id="IPR007010">
    <property type="entry name" value="PolA_pol_RNA-bd_dom"/>
</dbReference>
<name>A0AA85K9E4_TRIRE</name>
<dbReference type="FunFam" id="1.10.1410.10:FF:000001">
    <property type="entry name" value="Putative poly(A) polymerase gamma"/>
    <property type="match status" value="1"/>
</dbReference>
<sequence length="782" mass="87942">MWLGSSFLVLWDIRFKCLDAMNGEEIPARCLGETGALSFKKPTEQDIKDTQELEASLAQLNIFETPEEISQRREALVQLQEISNAWIRRKALEQNLPPHVANSTTGKIFTFGSYRLGVNFKGADIDSLLVVPRFITREEFFSDFQSVLEENPNVEDLHAVVDAFVPVLKMKFMGVEIDLLFAQIDQMSIPENFNLCENTDALMRNMDERDVRSINGVRVTEDILNLVYNKNSFKVALKVIRIWAKRRNVYSNALGFLGGVSWAILVSRICQLYPYATPSMIVYLFFKIFSQWPWPKPVRLRESEYIASLCLPVWDPRLNPPDQYHLMPILTPSYPSQNSTYNVQRSNRIIIERELKHGLNIVRESMMHKRSWSDLFEAAFFFQYRHYVVVIVVGNVKHTFIELCGLVESRLRVLVSNFELNRYVKMAHVNCRAYGKGPNDGDANFVRKWFIGMEFDRHTSSLTSTVHNNSSSNNNSNNSSTDKPTLNVDLSENISSFEKSIERGLSSEDLSVSVKYVKKSQLVHFISTEDMEEIKRQAAAAAVSNVNSSENLKSFRMHTNSNSSSNNNSTSNSMSSPASCIELSASDEVSSPSNTLHTSVSTSSLMMTNASVRNSITDVKCPPSSPMSTCSSVGDTLLTEVHGNETTDPTTTTASNDDYDNNNNHSQDLKQDKPLSPNHIPCNNTVTLTDSPGRRTPKRTGSVDPTSHETVSGIVSSDCHSNNAENMNDSEDFRKRARISSENPRSVVFTSSAQQIPLPVCLSACLSPFPSSPLFHSNYFDF</sequence>
<evidence type="ECO:0000256" key="12">
    <source>
        <dbReference type="ARBA" id="ARBA00023242"/>
    </source>
</evidence>
<accession>A0AA85K9E4</accession>
<feature type="region of interest" description="Disordered" evidence="14">
    <location>
        <begin position="556"/>
        <end position="579"/>
    </location>
</feature>
<keyword evidence="6" id="KW-0507">mRNA processing</keyword>
<dbReference type="Proteomes" id="UP000050795">
    <property type="component" value="Unassembled WGS sequence"/>
</dbReference>
<feature type="chain" id="PRO_5041639752" description="polynucleotide adenylyltransferase" evidence="15">
    <location>
        <begin position="21"/>
        <end position="782"/>
    </location>
</feature>
<dbReference type="Gene3D" id="3.30.460.10">
    <property type="entry name" value="Beta Polymerase, domain 2"/>
    <property type="match status" value="1"/>
</dbReference>
<evidence type="ECO:0000259" key="18">
    <source>
        <dbReference type="Pfam" id="PF20750"/>
    </source>
</evidence>
<evidence type="ECO:0000256" key="13">
    <source>
        <dbReference type="ARBA" id="ARBA00048830"/>
    </source>
</evidence>
<feature type="compositionally biased region" description="Polar residues" evidence="14">
    <location>
        <begin position="681"/>
        <end position="690"/>
    </location>
</feature>
<keyword evidence="8" id="KW-0479">Metal-binding</keyword>
<evidence type="ECO:0000259" key="16">
    <source>
        <dbReference type="Pfam" id="PF04926"/>
    </source>
</evidence>
<dbReference type="InterPro" id="IPR043519">
    <property type="entry name" value="NT_sf"/>
</dbReference>
<dbReference type="GO" id="GO:0046872">
    <property type="term" value="F:metal ion binding"/>
    <property type="evidence" value="ECO:0007669"/>
    <property type="project" value="UniProtKB-KW"/>
</dbReference>
<feature type="domain" description="Poly(A) polymerase RNA-binding" evidence="16">
    <location>
        <begin position="380"/>
        <end position="478"/>
    </location>
</feature>
<evidence type="ECO:0000256" key="3">
    <source>
        <dbReference type="ARBA" id="ARBA00004123"/>
    </source>
</evidence>
<evidence type="ECO:0000256" key="4">
    <source>
        <dbReference type="ARBA" id="ARBA00010912"/>
    </source>
</evidence>
<dbReference type="FunFam" id="3.30.460.10:FF:000002">
    <property type="entry name" value="Poly(A) polymerase alpha, putative"/>
    <property type="match status" value="1"/>
</dbReference>
<proteinExistence type="inferred from homology"/>
<feature type="region of interest" description="Disordered" evidence="14">
    <location>
        <begin position="642"/>
        <end position="713"/>
    </location>
</feature>
<dbReference type="EC" id="2.7.7.19" evidence="5"/>
<keyword evidence="12" id="KW-0539">Nucleus</keyword>
<keyword evidence="7" id="KW-0808">Transferase</keyword>
<evidence type="ECO:0000256" key="14">
    <source>
        <dbReference type="SAM" id="MobiDB-lite"/>
    </source>
</evidence>
<protein>
    <recommendedName>
        <fullName evidence="5">polynucleotide adenylyltransferase</fullName>
        <ecNumber evidence="5">2.7.7.19</ecNumber>
    </recommendedName>
</protein>
<organism evidence="19 20">
    <name type="scientific">Trichobilharzia regenti</name>
    <name type="common">Nasal bird schistosome</name>
    <dbReference type="NCBI Taxonomy" id="157069"/>
    <lineage>
        <taxon>Eukaryota</taxon>
        <taxon>Metazoa</taxon>
        <taxon>Spiralia</taxon>
        <taxon>Lophotrochozoa</taxon>
        <taxon>Platyhelminthes</taxon>
        <taxon>Trematoda</taxon>
        <taxon>Digenea</taxon>
        <taxon>Strigeidida</taxon>
        <taxon>Schistosomatoidea</taxon>
        <taxon>Schistosomatidae</taxon>
        <taxon>Trichobilharzia</taxon>
    </lineage>
</organism>
<evidence type="ECO:0000256" key="5">
    <source>
        <dbReference type="ARBA" id="ARBA00012388"/>
    </source>
</evidence>
<comment type="cofactor">
    <cofactor evidence="2">
        <name>Mg(2+)</name>
        <dbReference type="ChEBI" id="CHEBI:18420"/>
    </cofactor>
</comment>
<feature type="region of interest" description="Disordered" evidence="14">
    <location>
        <begin position="462"/>
        <end position="487"/>
    </location>
</feature>
<comment type="similarity">
    <text evidence="4">Belongs to the poly(A) polymerase family.</text>
</comment>
<dbReference type="Pfam" id="PF04928">
    <property type="entry name" value="PAP_central"/>
    <property type="match status" value="1"/>
</dbReference>
<dbReference type="GO" id="GO:0003723">
    <property type="term" value="F:RNA binding"/>
    <property type="evidence" value="ECO:0007669"/>
    <property type="project" value="InterPro"/>
</dbReference>
<dbReference type="WBParaSite" id="TREG1_74190.1">
    <property type="protein sequence ID" value="TREG1_74190.1"/>
    <property type="gene ID" value="TREG1_74190"/>
</dbReference>
<dbReference type="InterPro" id="IPR011068">
    <property type="entry name" value="NuclTrfase_I-like_C"/>
</dbReference>
<dbReference type="SUPFAM" id="SSF55003">
    <property type="entry name" value="PAP/Archaeal CCA-adding enzyme, C-terminal domain"/>
    <property type="match status" value="1"/>
</dbReference>
<evidence type="ECO:0000256" key="11">
    <source>
        <dbReference type="ARBA" id="ARBA00022842"/>
    </source>
</evidence>
<dbReference type="AlphaFoldDB" id="A0AA85K9E4"/>
<evidence type="ECO:0000313" key="19">
    <source>
        <dbReference type="Proteomes" id="UP000050795"/>
    </source>
</evidence>
<evidence type="ECO:0000256" key="10">
    <source>
        <dbReference type="ARBA" id="ARBA00022840"/>
    </source>
</evidence>
<comment type="subcellular location">
    <subcellularLocation>
        <location evidence="3">Nucleus</location>
    </subcellularLocation>
</comment>
<dbReference type="GO" id="GO:0005634">
    <property type="term" value="C:nucleus"/>
    <property type="evidence" value="ECO:0007669"/>
    <property type="project" value="UniProtKB-SubCell"/>
</dbReference>
<evidence type="ECO:0000256" key="15">
    <source>
        <dbReference type="SAM" id="SignalP"/>
    </source>
</evidence>
<reference evidence="19" key="1">
    <citation type="submission" date="2022-06" db="EMBL/GenBank/DDBJ databases">
        <authorList>
            <person name="Berger JAMES D."/>
            <person name="Berger JAMES D."/>
        </authorList>
    </citation>
    <scope>NUCLEOTIDE SEQUENCE [LARGE SCALE GENOMIC DNA]</scope>
</reference>
<comment type="cofactor">
    <cofactor evidence="1">
        <name>Mn(2+)</name>
        <dbReference type="ChEBI" id="CHEBI:29035"/>
    </cofactor>
</comment>
<keyword evidence="11" id="KW-0460">Magnesium</keyword>
<evidence type="ECO:0000256" key="8">
    <source>
        <dbReference type="ARBA" id="ARBA00022723"/>
    </source>
</evidence>
<dbReference type="GO" id="GO:0006397">
    <property type="term" value="P:mRNA processing"/>
    <property type="evidence" value="ECO:0007669"/>
    <property type="project" value="UniProtKB-KW"/>
</dbReference>
<dbReference type="GO" id="GO:0031123">
    <property type="term" value="P:RNA 3'-end processing"/>
    <property type="evidence" value="ECO:0007669"/>
    <property type="project" value="InterPro"/>
</dbReference>
<evidence type="ECO:0000256" key="1">
    <source>
        <dbReference type="ARBA" id="ARBA00001936"/>
    </source>
</evidence>
<evidence type="ECO:0000256" key="7">
    <source>
        <dbReference type="ARBA" id="ARBA00022679"/>
    </source>
</evidence>
<keyword evidence="15" id="KW-0732">Signal</keyword>
<dbReference type="InterPro" id="IPR007012">
    <property type="entry name" value="PolA_pol_cen_dom"/>
</dbReference>
<feature type="signal peptide" evidence="15">
    <location>
        <begin position="1"/>
        <end position="20"/>
    </location>
</feature>
<keyword evidence="19" id="KW-1185">Reference proteome</keyword>
<feature type="domain" description="Poly(A) polymerase central" evidence="17">
    <location>
        <begin position="232"/>
        <end position="377"/>
    </location>
</feature>
<dbReference type="Pfam" id="PF20750">
    <property type="entry name" value="PAP_NTPase"/>
    <property type="match status" value="1"/>
</dbReference>
<keyword evidence="9" id="KW-0547">Nucleotide-binding</keyword>
<feature type="domain" description="Poly(A) polymerase nucleotidyltransferase" evidence="18">
    <location>
        <begin position="32"/>
        <end position="227"/>
    </location>
</feature>
<dbReference type="SUPFAM" id="SSF81301">
    <property type="entry name" value="Nucleotidyltransferase"/>
    <property type="match status" value="1"/>
</dbReference>